<feature type="transmembrane region" description="Helical" evidence="1">
    <location>
        <begin position="116"/>
        <end position="135"/>
    </location>
</feature>
<accession>A0ABP9UKB9</accession>
<keyword evidence="1" id="KW-0812">Transmembrane</keyword>
<comment type="caution">
    <text evidence="2">The sequence shown here is derived from an EMBL/GenBank/DDBJ whole genome shotgun (WGS) entry which is preliminary data.</text>
</comment>
<keyword evidence="1" id="KW-1133">Transmembrane helix</keyword>
<evidence type="ECO:0000313" key="3">
    <source>
        <dbReference type="Proteomes" id="UP001476282"/>
    </source>
</evidence>
<evidence type="ECO:0000256" key="1">
    <source>
        <dbReference type="SAM" id="Phobius"/>
    </source>
</evidence>
<organism evidence="2 3">
    <name type="scientific">Haloferula sargassicola</name>
    <dbReference type="NCBI Taxonomy" id="490096"/>
    <lineage>
        <taxon>Bacteria</taxon>
        <taxon>Pseudomonadati</taxon>
        <taxon>Verrucomicrobiota</taxon>
        <taxon>Verrucomicrobiia</taxon>
        <taxon>Verrucomicrobiales</taxon>
        <taxon>Verrucomicrobiaceae</taxon>
        <taxon>Haloferula</taxon>
    </lineage>
</organism>
<name>A0ABP9UKB9_9BACT</name>
<dbReference type="InterPro" id="IPR043745">
    <property type="entry name" value="DUF5690"/>
</dbReference>
<feature type="transmembrane region" description="Helical" evidence="1">
    <location>
        <begin position="60"/>
        <end position="81"/>
    </location>
</feature>
<feature type="transmembrane region" description="Helical" evidence="1">
    <location>
        <begin position="269"/>
        <end position="289"/>
    </location>
</feature>
<evidence type="ECO:0000313" key="2">
    <source>
        <dbReference type="EMBL" id="GAA5482048.1"/>
    </source>
</evidence>
<keyword evidence="3" id="KW-1185">Reference proteome</keyword>
<gene>
    <name evidence="2" type="ORF">Hsar01_01263</name>
</gene>
<sequence length="403" mass="44251">MYAFRKPFSAAGYGEHQLVIEIAGRPLEAKTVFVISQILGYCTSKYLGAKLCSEVRREHLGPALLVAIGCALAALLAFAVVPPGLKVVAIFLNGLPLGFVWGLMVRYLEGRRISELLLAAVSCSFILASGEVKRFGLSLMERGVPEYWMPFVTGAVYLAPFVVSVGLLSLIPKPDAADEALRSKRSTMGREDRRAFLRRFFPGLLPLFIAYFFLTAFRDFRDNYQSDLFHEMGIADPAAFSRTERPIALSVMVVLALIFLIRNNRAGLMATYGIVLGGLALMGGATWAWDHGMIDGEMWMIGNGLGAYLAYVPFGTVMFDRMIALTRFGGTAVFAIYVADSLGYTGSVGVQLYKDLFAENTERLEYFRCLTYGMSLGGLPLMALAMIYFLRQGPASERSAGKD</sequence>
<dbReference type="EMBL" id="BAABRI010000006">
    <property type="protein sequence ID" value="GAA5482048.1"/>
    <property type="molecule type" value="Genomic_DNA"/>
</dbReference>
<proteinExistence type="predicted"/>
<feature type="transmembrane region" description="Helical" evidence="1">
    <location>
        <begin position="301"/>
        <end position="319"/>
    </location>
</feature>
<feature type="transmembrane region" description="Helical" evidence="1">
    <location>
        <begin position="370"/>
        <end position="390"/>
    </location>
</feature>
<feature type="transmembrane region" description="Helical" evidence="1">
    <location>
        <begin position="196"/>
        <end position="214"/>
    </location>
</feature>
<keyword evidence="1" id="KW-0472">Membrane</keyword>
<dbReference type="Proteomes" id="UP001476282">
    <property type="component" value="Unassembled WGS sequence"/>
</dbReference>
<dbReference type="Pfam" id="PF18943">
    <property type="entry name" value="DUF5690"/>
    <property type="match status" value="1"/>
</dbReference>
<protein>
    <recommendedName>
        <fullName evidence="4">MFS transporter</fullName>
    </recommendedName>
</protein>
<feature type="transmembrane region" description="Helical" evidence="1">
    <location>
        <begin position="331"/>
        <end position="350"/>
    </location>
</feature>
<feature type="transmembrane region" description="Helical" evidence="1">
    <location>
        <begin position="246"/>
        <end position="262"/>
    </location>
</feature>
<evidence type="ECO:0008006" key="4">
    <source>
        <dbReference type="Google" id="ProtNLM"/>
    </source>
</evidence>
<reference evidence="2 3" key="1">
    <citation type="submission" date="2024-02" db="EMBL/GenBank/DDBJ databases">
        <title>Haloferula sargassicola NBRC 104335.</title>
        <authorList>
            <person name="Ichikawa N."/>
            <person name="Katano-Makiyama Y."/>
            <person name="Hidaka K."/>
        </authorList>
    </citation>
    <scope>NUCLEOTIDE SEQUENCE [LARGE SCALE GENOMIC DNA]</scope>
    <source>
        <strain evidence="2 3">NBRC 104335</strain>
    </source>
</reference>
<feature type="transmembrane region" description="Helical" evidence="1">
    <location>
        <begin position="87"/>
        <end position="104"/>
    </location>
</feature>
<feature type="transmembrane region" description="Helical" evidence="1">
    <location>
        <begin position="147"/>
        <end position="171"/>
    </location>
</feature>